<dbReference type="InterPro" id="IPR004330">
    <property type="entry name" value="FAR1_DNA_bnd_dom"/>
</dbReference>
<sequence length="1009" mass="112056">MADFRSCIFKWALDPAPGPSMQTSDSTSFDFRPYLNKPSFRNKTDTPIFRNSKASAKIAEAQNALQGQFRPTQNTTRKQLRPAGEASDSDSLCSDSEDDYTNPFSNSAMPTISDDEPQTRGSLPSMTMYPMQMGYRDVADEINRWLAKHKQGYGIVIQRSNKTALGYVRSVTLGCDRGGAYKNSHQVTEADRRRRYTRPTRKVSCPFRFQIKPGDEGSWKATMVSDVHNHPLSEDAAEHAKQRQLFLSPEIKNEIITMFNSKVPARKVLAELEKKYGDIPIRRKDLYNFKRTARIKSQLNGSASRLVVAMLYYAVFQRRTNHWESAPWPVVGFPSEMITVEGRNLLSTVGDICASAPYMMGDIDWTGLPSLVASGDTTTWQSNLNHFRVFVEVGRFLRYGNGMDGMVHLGLGSLTHSLTGQQLMHLQAAYTLSLVQAWCIDQNHDDLPRYSDYLQLIRLVDMVSTVLHMFECLAGYCFPQRTDFVLLLGVGLSICETATSFPSTQTTSCRIHGKHASGTTNQVEEYLGIPYAQPPIKQLRWAPPVKYNGTGILDATKFGYTCPANATFASRGELVARSKELSLTPQAIPILENLLEQPGVQYSEDCLTLNIWTKRAANGTLKPVLFWIYGGGFNTGTTNNPAYNGKYIVDREDVIIVSANYRLNIFGFPGDPNIQNNLGLLDQRLAIEWVHDNIASFGGDPDRITIFGQSAGGESVDFYAYAWTSDPIVAGFISESGTVYTPGAQTDQATSASRWYNVTSTLGCGNATSNPDKLLACMRSKDWRDIHDAIPVSTGIASATGQFGPTIDNITVFSDYVARSAAGAFIKRPLFLGSNNYEVGLFRPVFGAQNVTFTEAQWDYLNLAIYTCPASYRAEASVSNHVPTWRYRYFGEFPNLRLTNSPDSGAWHGSEVPLIFDTDKDLESLVARTEEETQIANYLRKAWVAFATDPENGLNKYGFPQYNSQKSTLLQLGYNNQTGPQTALPSTHDTGCVLGTTTVRLLLTLASLG</sequence>
<dbReference type="ESTHER" id="penma-b6qiw6">
    <property type="family name" value="Fungal_carboxylesterase_lipase"/>
</dbReference>
<evidence type="ECO:0000256" key="2">
    <source>
        <dbReference type="ARBA" id="ARBA00022801"/>
    </source>
</evidence>
<evidence type="ECO:0000313" key="6">
    <source>
        <dbReference type="EMBL" id="KFX45438.1"/>
    </source>
</evidence>
<protein>
    <submittedName>
        <fullName evidence="6">Cholinesterase</fullName>
    </submittedName>
</protein>
<name>A0A093XJN2_TALMA</name>
<feature type="domain" description="Carboxylesterase type B" evidence="4">
    <location>
        <begin position="853"/>
        <end position="977"/>
    </location>
</feature>
<dbReference type="Pfam" id="PF00135">
    <property type="entry name" value="COesterase"/>
    <property type="match status" value="2"/>
</dbReference>
<feature type="compositionally biased region" description="Polar residues" evidence="3">
    <location>
        <begin position="65"/>
        <end position="77"/>
    </location>
</feature>
<dbReference type="SUPFAM" id="SSF53474">
    <property type="entry name" value="alpha/beta-Hydrolases"/>
    <property type="match status" value="1"/>
</dbReference>
<dbReference type="AlphaFoldDB" id="A0A093XJN2"/>
<feature type="region of interest" description="Disordered" evidence="3">
    <location>
        <begin position="65"/>
        <end position="122"/>
    </location>
</feature>
<keyword evidence="2" id="KW-0378">Hydrolase</keyword>
<organism evidence="6">
    <name type="scientific">Talaromyces marneffei PM1</name>
    <dbReference type="NCBI Taxonomy" id="1077442"/>
    <lineage>
        <taxon>Eukaryota</taxon>
        <taxon>Fungi</taxon>
        <taxon>Dikarya</taxon>
        <taxon>Ascomycota</taxon>
        <taxon>Pezizomycotina</taxon>
        <taxon>Eurotiomycetes</taxon>
        <taxon>Eurotiomycetidae</taxon>
        <taxon>Eurotiales</taxon>
        <taxon>Trichocomaceae</taxon>
        <taxon>Talaromyces</taxon>
        <taxon>Talaromyces sect. Talaromyces</taxon>
    </lineage>
</organism>
<dbReference type="Gene3D" id="3.40.50.1820">
    <property type="entry name" value="alpha/beta hydrolase"/>
    <property type="match status" value="1"/>
</dbReference>
<dbReference type="InterPro" id="IPR050309">
    <property type="entry name" value="Type-B_Carboxylest/Lipase"/>
</dbReference>
<evidence type="ECO:0000259" key="5">
    <source>
        <dbReference type="Pfam" id="PF03101"/>
    </source>
</evidence>
<dbReference type="InterPro" id="IPR019826">
    <property type="entry name" value="Carboxylesterase_B_AS"/>
</dbReference>
<proteinExistence type="inferred from homology"/>
<gene>
    <name evidence="6" type="ORF">GQ26_0230830</name>
</gene>
<dbReference type="EMBL" id="JPOX01000023">
    <property type="protein sequence ID" value="KFX45438.1"/>
    <property type="molecule type" value="Genomic_DNA"/>
</dbReference>
<dbReference type="Pfam" id="PF03101">
    <property type="entry name" value="FAR1"/>
    <property type="match status" value="1"/>
</dbReference>
<feature type="domain" description="FAR1" evidence="5">
    <location>
        <begin position="149"/>
        <end position="233"/>
    </location>
</feature>
<dbReference type="PROSITE" id="PS00122">
    <property type="entry name" value="CARBOXYLESTERASE_B_1"/>
    <property type="match status" value="1"/>
</dbReference>
<feature type="domain" description="Carboxylesterase type B" evidence="4">
    <location>
        <begin position="503"/>
        <end position="850"/>
    </location>
</feature>
<dbReference type="InterPro" id="IPR002018">
    <property type="entry name" value="CarbesteraseB"/>
</dbReference>
<dbReference type="PANTHER" id="PTHR11559">
    <property type="entry name" value="CARBOXYLESTERASE"/>
    <property type="match status" value="1"/>
</dbReference>
<accession>A0A093XJN2</accession>
<reference key="1">
    <citation type="journal article" date="2014" name="PLoS Genet.">
        <title>Signature Gene Expression Reveals Novel Clues to the Molecular Mechanisms of Dimorphic Transition in Penicillium marneffei.</title>
        <authorList>
            <person name="Yang E."/>
            <person name="Wang G."/>
            <person name="Cai J."/>
            <person name="Woo P.C."/>
            <person name="Lau S.K."/>
            <person name="Yuen K.-Y."/>
            <person name="Chow W.-N."/>
            <person name="Lin X."/>
        </authorList>
    </citation>
    <scope>NUCLEOTIDE SEQUENCE [LARGE SCALE GENOMIC DNA]</scope>
    <source>
        <strain>PM1</strain>
    </source>
</reference>
<comment type="similarity">
    <text evidence="1">Belongs to the type-B carboxylesterase/lipase family.</text>
</comment>
<evidence type="ECO:0000259" key="4">
    <source>
        <dbReference type="Pfam" id="PF00135"/>
    </source>
</evidence>
<dbReference type="InterPro" id="IPR029058">
    <property type="entry name" value="AB_hydrolase_fold"/>
</dbReference>
<comment type="caution">
    <text evidence="6">The sequence shown here is derived from an EMBL/GenBank/DDBJ whole genome shotgun (WGS) entry which is preliminary data.</text>
</comment>
<reference evidence="6" key="2">
    <citation type="journal article" date="2014" name="PLoS Genet.">
        <title>Signature gene expression reveals novel clues to the molecular mechanisms of dimorphic transition in Penicillium marneffei.</title>
        <authorList>
            <person name="Yang E."/>
            <person name="Wang G."/>
            <person name="Cai J."/>
            <person name="Woo P.C."/>
            <person name="Lau S.K."/>
            <person name="Yuen K.-Y."/>
            <person name="Chow W.-N."/>
            <person name="Lin X."/>
        </authorList>
    </citation>
    <scope>NUCLEOTIDE SEQUENCE</scope>
    <source>
        <strain evidence="6">PM1</strain>
    </source>
</reference>
<evidence type="ECO:0000256" key="3">
    <source>
        <dbReference type="SAM" id="MobiDB-lite"/>
    </source>
</evidence>
<dbReference type="GO" id="GO:0016787">
    <property type="term" value="F:hydrolase activity"/>
    <property type="evidence" value="ECO:0007669"/>
    <property type="project" value="UniProtKB-KW"/>
</dbReference>
<evidence type="ECO:0000256" key="1">
    <source>
        <dbReference type="ARBA" id="ARBA00005964"/>
    </source>
</evidence>